<comment type="function">
    <text evidence="6">Also exhibits azoreductase activity. Catalyzes the reductive cleavage of the azo bond in aromatic azo compounds to the corresponding amines.</text>
</comment>
<dbReference type="EMBL" id="FOUA01000008">
    <property type="protein sequence ID" value="SFM32034.1"/>
    <property type="molecule type" value="Genomic_DNA"/>
</dbReference>
<dbReference type="OrthoDB" id="9787136at2"/>
<evidence type="ECO:0000256" key="5">
    <source>
        <dbReference type="ARBA" id="ARBA00048542"/>
    </source>
</evidence>
<evidence type="ECO:0000256" key="6">
    <source>
        <dbReference type="HAMAP-Rule" id="MF_01216"/>
    </source>
</evidence>
<reference evidence="10 11" key="1">
    <citation type="submission" date="2016-10" db="EMBL/GenBank/DDBJ databases">
        <authorList>
            <person name="de Groot N.N."/>
        </authorList>
    </citation>
    <scope>NUCLEOTIDE SEQUENCE [LARGE SCALE GENOMIC DNA]</scope>
    <source>
        <strain evidence="9 10">CGMCC 1.9095</strain>
        <strain evidence="8 11">DSM 22558</strain>
    </source>
</reference>
<evidence type="ECO:0000256" key="3">
    <source>
        <dbReference type="ARBA" id="ARBA00023002"/>
    </source>
</evidence>
<keyword evidence="4 6" id="KW-0520">NAD</keyword>
<keyword evidence="10" id="KW-1185">Reference proteome</keyword>
<accession>A0A1I4PWA8</accession>
<dbReference type="EC" id="1.7.1.17" evidence="6"/>
<dbReference type="GO" id="GO:0009055">
    <property type="term" value="F:electron transfer activity"/>
    <property type="evidence" value="ECO:0007669"/>
    <property type="project" value="UniProtKB-UniRule"/>
</dbReference>
<feature type="domain" description="Flavodoxin-like fold" evidence="7">
    <location>
        <begin position="1"/>
        <end position="193"/>
    </location>
</feature>
<feature type="binding site" evidence="6">
    <location>
        <begin position="14"/>
        <end position="16"/>
    </location>
    <ligand>
        <name>FMN</name>
        <dbReference type="ChEBI" id="CHEBI:58210"/>
    </ligand>
</feature>
<comment type="cofactor">
    <cofactor evidence="6">
        <name>FMN</name>
        <dbReference type="ChEBI" id="CHEBI:58210"/>
    </cofactor>
    <text evidence="6">Binds 1 FMN per subunit.</text>
</comment>
<dbReference type="Gene3D" id="3.40.50.360">
    <property type="match status" value="1"/>
</dbReference>
<evidence type="ECO:0000313" key="10">
    <source>
        <dbReference type="Proteomes" id="UP000186599"/>
    </source>
</evidence>
<evidence type="ECO:0000313" key="11">
    <source>
        <dbReference type="Proteomes" id="UP000186904"/>
    </source>
</evidence>
<sequence length="212" mass="22668">MNILLIDCSPRPNSHSRKLSAAIIARLLAVDPAAHVTRRDLGREPIPHAETSYATAISSPGELAAWQSDSAVRLSEQLIQEVEAADVLVIGTPMNNFTVPSVLKAWIDQVLRMGRTIGAAATGEKIGLLQDKPVYIGIASGGIFTGDHAKQPDFLIPYLTAAFGCVGVTSLQFFPLQATAFLDEEQLNADREALISTMDTTNIGRTMLGAAQ</sequence>
<dbReference type="Proteomes" id="UP000186904">
    <property type="component" value="Unassembled WGS sequence"/>
</dbReference>
<dbReference type="GO" id="GO:0016652">
    <property type="term" value="F:oxidoreductase activity, acting on NAD(P)H as acceptor"/>
    <property type="evidence" value="ECO:0007669"/>
    <property type="project" value="UniProtKB-UniRule"/>
</dbReference>
<evidence type="ECO:0000313" key="8">
    <source>
        <dbReference type="EMBL" id="SES31965.1"/>
    </source>
</evidence>
<dbReference type="InterPro" id="IPR003680">
    <property type="entry name" value="Flavodoxin_fold"/>
</dbReference>
<comment type="catalytic activity">
    <reaction evidence="5">
        <text>N,N-dimethyl-1,4-phenylenediamine + anthranilate + 2 NAD(+) = 2-(4-dimethylaminophenyl)diazenylbenzoate + 2 NADH + 2 H(+)</text>
        <dbReference type="Rhea" id="RHEA:55872"/>
        <dbReference type="ChEBI" id="CHEBI:15378"/>
        <dbReference type="ChEBI" id="CHEBI:15783"/>
        <dbReference type="ChEBI" id="CHEBI:16567"/>
        <dbReference type="ChEBI" id="CHEBI:57540"/>
        <dbReference type="ChEBI" id="CHEBI:57945"/>
        <dbReference type="ChEBI" id="CHEBI:71579"/>
        <dbReference type="EC" id="1.7.1.17"/>
    </reaction>
    <physiologicalReaction direction="right-to-left" evidence="5">
        <dbReference type="Rhea" id="RHEA:55874"/>
    </physiologicalReaction>
</comment>
<feature type="binding site" evidence="6">
    <location>
        <position position="9"/>
    </location>
    <ligand>
        <name>FMN</name>
        <dbReference type="ChEBI" id="CHEBI:58210"/>
    </ligand>
</feature>
<dbReference type="HAMAP" id="MF_01216">
    <property type="entry name" value="Azoreductase_type1"/>
    <property type="match status" value="1"/>
</dbReference>
<dbReference type="SUPFAM" id="SSF52218">
    <property type="entry name" value="Flavoproteins"/>
    <property type="match status" value="1"/>
</dbReference>
<dbReference type="InterPro" id="IPR023048">
    <property type="entry name" value="NADH:quinone_OxRdtase_FMN_depd"/>
</dbReference>
<keyword evidence="2 6" id="KW-0288">FMN</keyword>
<comment type="similarity">
    <text evidence="6">Belongs to the azoreductase type 1 family.</text>
</comment>
<dbReference type="PANTHER" id="PTHR43741:SF4">
    <property type="entry name" value="FMN-DEPENDENT NADH:QUINONE OXIDOREDUCTASE"/>
    <property type="match status" value="1"/>
</dbReference>
<name>A0A1I4PWA8_9GAMM</name>
<dbReference type="PANTHER" id="PTHR43741">
    <property type="entry name" value="FMN-DEPENDENT NADH-AZOREDUCTASE 1"/>
    <property type="match status" value="1"/>
</dbReference>
<proteinExistence type="inferred from homology"/>
<dbReference type="Pfam" id="PF02525">
    <property type="entry name" value="Flavodoxin_2"/>
    <property type="match status" value="1"/>
</dbReference>
<comment type="function">
    <text evidence="6">Quinone reductase that provides resistance to thiol-specific stress caused by electrophilic quinones.</text>
</comment>
<evidence type="ECO:0000256" key="4">
    <source>
        <dbReference type="ARBA" id="ARBA00023027"/>
    </source>
</evidence>
<dbReference type="GO" id="GO:0010181">
    <property type="term" value="F:FMN binding"/>
    <property type="evidence" value="ECO:0007669"/>
    <property type="project" value="UniProtKB-UniRule"/>
</dbReference>
<dbReference type="InterPro" id="IPR029039">
    <property type="entry name" value="Flavoprotein-like_sf"/>
</dbReference>
<keyword evidence="1 6" id="KW-0285">Flavoprotein</keyword>
<comment type="catalytic activity">
    <reaction evidence="6">
        <text>2 a quinone + NADH + H(+) = 2 a 1,4-benzosemiquinone + NAD(+)</text>
        <dbReference type="Rhea" id="RHEA:65952"/>
        <dbReference type="ChEBI" id="CHEBI:15378"/>
        <dbReference type="ChEBI" id="CHEBI:57540"/>
        <dbReference type="ChEBI" id="CHEBI:57945"/>
        <dbReference type="ChEBI" id="CHEBI:132124"/>
        <dbReference type="ChEBI" id="CHEBI:134225"/>
    </reaction>
</comment>
<dbReference type="RefSeq" id="WP_074781242.1">
    <property type="nucleotide sequence ID" value="NZ_FOGN01000008.1"/>
</dbReference>
<comment type="subunit">
    <text evidence="6">Homodimer.</text>
</comment>
<evidence type="ECO:0000259" key="7">
    <source>
        <dbReference type="Pfam" id="PF02525"/>
    </source>
</evidence>
<dbReference type="GO" id="GO:0016655">
    <property type="term" value="F:oxidoreductase activity, acting on NAD(P)H, quinone or similar compound as acceptor"/>
    <property type="evidence" value="ECO:0007669"/>
    <property type="project" value="InterPro"/>
</dbReference>
<dbReference type="Proteomes" id="UP000186599">
    <property type="component" value="Unassembled WGS sequence"/>
</dbReference>
<evidence type="ECO:0000256" key="1">
    <source>
        <dbReference type="ARBA" id="ARBA00022630"/>
    </source>
</evidence>
<evidence type="ECO:0000313" key="9">
    <source>
        <dbReference type="EMBL" id="SFM32034.1"/>
    </source>
</evidence>
<dbReference type="STRING" id="653930.SAMN05216589_3169"/>
<dbReference type="EMBL" id="FOGN01000008">
    <property type="protein sequence ID" value="SES31965.1"/>
    <property type="molecule type" value="Genomic_DNA"/>
</dbReference>
<dbReference type="AlphaFoldDB" id="A0A1I4PWA8"/>
<comment type="caution">
    <text evidence="6">Lacks conserved residue(s) required for the propagation of feature annotation.</text>
</comment>
<gene>
    <name evidence="6" type="primary">azoR</name>
    <name evidence="9" type="ORF">SAMN04487855_3166</name>
    <name evidence="8" type="ORF">SAMN05216589_3169</name>
</gene>
<evidence type="ECO:0000256" key="2">
    <source>
        <dbReference type="ARBA" id="ARBA00022643"/>
    </source>
</evidence>
<protein>
    <recommendedName>
        <fullName evidence="6">FMN dependent NADH:quinone oxidoreductase</fullName>
        <ecNumber evidence="6">1.6.5.-</ecNumber>
    </recommendedName>
    <alternativeName>
        <fullName evidence="6">Azo-dye reductase</fullName>
    </alternativeName>
    <alternativeName>
        <fullName evidence="6">FMN-dependent NADH-azo compound oxidoreductase</fullName>
    </alternativeName>
    <alternativeName>
        <fullName evidence="6">FMN-dependent NADH-azoreductase</fullName>
        <ecNumber evidence="6">1.7.1.17</ecNumber>
    </alternativeName>
</protein>
<organism evidence="9 10">
    <name type="scientific">Halopseudomonas bauzanensis</name>
    <dbReference type="NCBI Taxonomy" id="653930"/>
    <lineage>
        <taxon>Bacteria</taxon>
        <taxon>Pseudomonadati</taxon>
        <taxon>Pseudomonadota</taxon>
        <taxon>Gammaproteobacteria</taxon>
        <taxon>Pseudomonadales</taxon>
        <taxon>Pseudomonadaceae</taxon>
        <taxon>Halopseudomonas</taxon>
    </lineage>
</organism>
<dbReference type="InterPro" id="IPR050104">
    <property type="entry name" value="FMN-dep_NADH:Q_OxRdtase_AzoR1"/>
</dbReference>
<keyword evidence="3 6" id="KW-0560">Oxidoreductase</keyword>
<dbReference type="EC" id="1.6.5.-" evidence="6"/>